<accession>R0GFE7</accession>
<dbReference type="SUPFAM" id="SSF117281">
    <property type="entry name" value="Kelch motif"/>
    <property type="match status" value="1"/>
</dbReference>
<evidence type="ECO:0000256" key="1">
    <source>
        <dbReference type="SAM" id="MobiDB-lite"/>
    </source>
</evidence>
<dbReference type="KEGG" id="crb:17895233"/>
<dbReference type="Proteomes" id="UP000029121">
    <property type="component" value="Unassembled WGS sequence"/>
</dbReference>
<dbReference type="Pfam" id="PF25210">
    <property type="entry name" value="Kelch_FKB95"/>
    <property type="match status" value="1"/>
</dbReference>
<feature type="region of interest" description="Disordered" evidence="1">
    <location>
        <begin position="1"/>
        <end position="29"/>
    </location>
</feature>
<dbReference type="Gene3D" id="2.120.10.80">
    <property type="entry name" value="Kelch-type beta propeller"/>
    <property type="match status" value="1"/>
</dbReference>
<dbReference type="InterPro" id="IPR036047">
    <property type="entry name" value="F-box-like_dom_sf"/>
</dbReference>
<protein>
    <recommendedName>
        <fullName evidence="2">F-box domain-containing protein</fullName>
    </recommendedName>
</protein>
<evidence type="ECO:0000313" key="3">
    <source>
        <dbReference type="EMBL" id="EOA34391.1"/>
    </source>
</evidence>
<dbReference type="SMART" id="SM00256">
    <property type="entry name" value="FBOX"/>
    <property type="match status" value="1"/>
</dbReference>
<dbReference type="Pfam" id="PF00646">
    <property type="entry name" value="F-box"/>
    <property type="match status" value="1"/>
</dbReference>
<dbReference type="AlphaFoldDB" id="R0GFE7"/>
<dbReference type="EMBL" id="KB870806">
    <property type="protein sequence ID" value="EOA34391.1"/>
    <property type="molecule type" value="Genomic_DNA"/>
</dbReference>
<dbReference type="OrthoDB" id="45365at2759"/>
<evidence type="ECO:0000259" key="2">
    <source>
        <dbReference type="PROSITE" id="PS50181"/>
    </source>
</evidence>
<dbReference type="InterPro" id="IPR015915">
    <property type="entry name" value="Kelch-typ_b-propeller"/>
</dbReference>
<evidence type="ECO:0000313" key="4">
    <source>
        <dbReference type="Proteomes" id="UP000029121"/>
    </source>
</evidence>
<sequence>MKGEKPLRKRKKKMPSPSPSPSPVRQEPNSIVSLPNDLLFNCISRVSRLYYPTLSLVCKTFRSIVASPELYETRSRLNRTEKCLYLCLTFQFDTNTHWFTLCREPNKNVADKSSGYRLVQIPSPFAMVPAQSSSVIAVGSDIYKIGGAKSCQFKFKTRRCSYVSVLDCRSHRWRQAPGMRLARSSSSTVSVVDGKIYVAGGCEEYRSTNWMEVYDPMTKTWGSVTNPHIQEIYDEYQSRRVLKGLGLEGKLYMFGEEFKVYNPKEGKWNDIGEDRPMWRAIDSRSCISSSSCVVDNVLFIWEKGLFKWYDFKVKLWKDLNGVEGLPDLSGHEYCKMVDLGGKIAVLWEESLPYKGFNKIWCAEVSLERRDGDEIWGKVEWFDNVLSVHYSGSLLDANVVSAVV</sequence>
<dbReference type="InterPro" id="IPR050354">
    <property type="entry name" value="F-box/kelch-repeat_ARATH"/>
</dbReference>
<dbReference type="PROSITE" id="PS50181">
    <property type="entry name" value="FBOX"/>
    <property type="match status" value="1"/>
</dbReference>
<dbReference type="SUPFAM" id="SSF81383">
    <property type="entry name" value="F-box domain"/>
    <property type="match status" value="1"/>
</dbReference>
<name>R0GFE7_9BRAS</name>
<dbReference type="InterPro" id="IPR001810">
    <property type="entry name" value="F-box_dom"/>
</dbReference>
<dbReference type="CDD" id="cd22152">
    <property type="entry name" value="F-box_AtAFR-like"/>
    <property type="match status" value="1"/>
</dbReference>
<organism evidence="3 4">
    <name type="scientific">Capsella rubella</name>
    <dbReference type="NCBI Taxonomy" id="81985"/>
    <lineage>
        <taxon>Eukaryota</taxon>
        <taxon>Viridiplantae</taxon>
        <taxon>Streptophyta</taxon>
        <taxon>Embryophyta</taxon>
        <taxon>Tracheophyta</taxon>
        <taxon>Spermatophyta</taxon>
        <taxon>Magnoliopsida</taxon>
        <taxon>eudicotyledons</taxon>
        <taxon>Gunneridae</taxon>
        <taxon>Pentapetalae</taxon>
        <taxon>rosids</taxon>
        <taxon>malvids</taxon>
        <taxon>Brassicales</taxon>
        <taxon>Brassicaceae</taxon>
        <taxon>Camelineae</taxon>
        <taxon>Capsella</taxon>
    </lineage>
</organism>
<dbReference type="PANTHER" id="PTHR24414:SF95">
    <property type="entry name" value="F-BOX DOMAIN-CONTAINING PROTEIN"/>
    <property type="match status" value="1"/>
</dbReference>
<dbReference type="InterPro" id="IPR057499">
    <property type="entry name" value="Kelch_FKB95"/>
</dbReference>
<dbReference type="eggNOG" id="KOG1072">
    <property type="taxonomic scope" value="Eukaryota"/>
</dbReference>
<reference evidence="4" key="1">
    <citation type="journal article" date="2013" name="Nat. Genet.">
        <title>The Capsella rubella genome and the genomic consequences of rapid mating system evolution.</title>
        <authorList>
            <person name="Slotte T."/>
            <person name="Hazzouri K.M."/>
            <person name="Agren J.A."/>
            <person name="Koenig D."/>
            <person name="Maumus F."/>
            <person name="Guo Y.L."/>
            <person name="Steige K."/>
            <person name="Platts A.E."/>
            <person name="Escobar J.S."/>
            <person name="Newman L.K."/>
            <person name="Wang W."/>
            <person name="Mandakova T."/>
            <person name="Vello E."/>
            <person name="Smith L.M."/>
            <person name="Henz S.R."/>
            <person name="Steffen J."/>
            <person name="Takuno S."/>
            <person name="Brandvain Y."/>
            <person name="Coop G."/>
            <person name="Andolfatto P."/>
            <person name="Hu T.T."/>
            <person name="Blanchette M."/>
            <person name="Clark R.M."/>
            <person name="Quesneville H."/>
            <person name="Nordborg M."/>
            <person name="Gaut B.S."/>
            <person name="Lysak M.A."/>
            <person name="Jenkins J."/>
            <person name="Grimwood J."/>
            <person name="Chapman J."/>
            <person name="Prochnik S."/>
            <person name="Shu S."/>
            <person name="Rokhsar D."/>
            <person name="Schmutz J."/>
            <person name="Weigel D."/>
            <person name="Wright S.I."/>
        </authorList>
    </citation>
    <scope>NUCLEOTIDE SEQUENCE [LARGE SCALE GENOMIC DNA]</scope>
    <source>
        <strain evidence="4">cv. Monte Gargano</strain>
    </source>
</reference>
<gene>
    <name evidence="3" type="ORF">CARUB_v10021918mg</name>
</gene>
<feature type="domain" description="F-box" evidence="2">
    <location>
        <begin position="28"/>
        <end position="74"/>
    </location>
</feature>
<proteinExistence type="predicted"/>
<dbReference type="PANTHER" id="PTHR24414">
    <property type="entry name" value="F-BOX/KELCH-REPEAT PROTEIN SKIP4"/>
    <property type="match status" value="1"/>
</dbReference>
<keyword evidence="4" id="KW-1185">Reference proteome</keyword>